<name>A0A3G8YGU0_9DEIO</name>
<organism evidence="2 3">
    <name type="scientific">Deinococcus psychrotolerans</name>
    <dbReference type="NCBI Taxonomy" id="2489213"/>
    <lineage>
        <taxon>Bacteria</taxon>
        <taxon>Thermotogati</taxon>
        <taxon>Deinococcota</taxon>
        <taxon>Deinococci</taxon>
        <taxon>Deinococcales</taxon>
        <taxon>Deinococcaceae</taxon>
        <taxon>Deinococcus</taxon>
    </lineage>
</organism>
<dbReference type="Proteomes" id="UP000276417">
    <property type="component" value="Plasmid unnamed1"/>
</dbReference>
<evidence type="ECO:0000313" key="3">
    <source>
        <dbReference type="Proteomes" id="UP000276417"/>
    </source>
</evidence>
<dbReference type="AlphaFoldDB" id="A0A3G8YGU0"/>
<evidence type="ECO:0000313" key="2">
    <source>
        <dbReference type="EMBL" id="AZI44512.1"/>
    </source>
</evidence>
<dbReference type="Pfam" id="PF04965">
    <property type="entry name" value="GPW_gp25"/>
    <property type="match status" value="1"/>
</dbReference>
<keyword evidence="2" id="KW-0614">Plasmid</keyword>
<geneLocation type="plasmid" evidence="2 3">
    <name>unnamed1</name>
</geneLocation>
<protein>
    <submittedName>
        <fullName evidence="2">Phage baseplate protein</fullName>
    </submittedName>
</protein>
<dbReference type="Gene3D" id="3.10.450.40">
    <property type="match status" value="1"/>
</dbReference>
<dbReference type="InterPro" id="IPR007048">
    <property type="entry name" value="IraD/Gp25-like"/>
</dbReference>
<gene>
    <name evidence="2" type="ORF">EHF33_16490</name>
</gene>
<reference evidence="2 3" key="1">
    <citation type="submission" date="2018-11" db="EMBL/GenBank/DDBJ databases">
        <title>Deinococcus shelandsis sp. nov., isolated from South Shetland Islands soil of Antarctica.</title>
        <authorList>
            <person name="Tian J."/>
        </authorList>
    </citation>
    <scope>NUCLEOTIDE SEQUENCE [LARGE SCALE GENOMIC DNA]</scope>
    <source>
        <strain evidence="2 3">S14-83T</strain>
        <plasmid evidence="2 3">unnamed1</plasmid>
    </source>
</reference>
<feature type="domain" description="IraD/Gp25-like" evidence="1">
    <location>
        <begin position="28"/>
        <end position="114"/>
    </location>
</feature>
<dbReference type="SUPFAM" id="SSF160719">
    <property type="entry name" value="gpW/gp25-like"/>
    <property type="match status" value="1"/>
</dbReference>
<dbReference type="KEGG" id="dph:EHF33_16490"/>
<dbReference type="EMBL" id="CP034185">
    <property type="protein sequence ID" value="AZI44512.1"/>
    <property type="molecule type" value="Genomic_DNA"/>
</dbReference>
<dbReference type="RefSeq" id="WP_124874218.1">
    <property type="nucleotide sequence ID" value="NZ_CP034185.1"/>
</dbReference>
<accession>A0A3G8YGU0</accession>
<evidence type="ECO:0000259" key="1">
    <source>
        <dbReference type="Pfam" id="PF04965"/>
    </source>
</evidence>
<proteinExistence type="predicted"/>
<keyword evidence="3" id="KW-1185">Reference proteome</keyword>
<dbReference type="OrthoDB" id="9802846at2"/>
<sequence>MSEHLGTGWAFPVGPDARGRVGLISGIRAVEQAILMILMTPKGQRVMRPDYGCQIHELVFAPNDASTLGLASYYVHEALTAWEPRIELTDVDADSDPAYPERIVISIKYRIRSEASEQSLVFPFYRMPADVQALR</sequence>